<feature type="non-terminal residue" evidence="1">
    <location>
        <position position="71"/>
    </location>
</feature>
<organism evidence="1 2">
    <name type="scientific">Rotaria socialis</name>
    <dbReference type="NCBI Taxonomy" id="392032"/>
    <lineage>
        <taxon>Eukaryota</taxon>
        <taxon>Metazoa</taxon>
        <taxon>Spiralia</taxon>
        <taxon>Gnathifera</taxon>
        <taxon>Rotifera</taxon>
        <taxon>Eurotatoria</taxon>
        <taxon>Bdelloidea</taxon>
        <taxon>Philodinida</taxon>
        <taxon>Philodinidae</taxon>
        <taxon>Rotaria</taxon>
    </lineage>
</organism>
<evidence type="ECO:0000313" key="2">
    <source>
        <dbReference type="Proteomes" id="UP000663873"/>
    </source>
</evidence>
<dbReference type="EMBL" id="CAJOBP010091372">
    <property type="protein sequence ID" value="CAF4948680.1"/>
    <property type="molecule type" value="Genomic_DNA"/>
</dbReference>
<name>A0A821XWV3_9BILA</name>
<accession>A0A821XWV3</accession>
<reference evidence="1" key="1">
    <citation type="submission" date="2021-02" db="EMBL/GenBank/DDBJ databases">
        <authorList>
            <person name="Nowell W R."/>
        </authorList>
    </citation>
    <scope>NUCLEOTIDE SEQUENCE</scope>
</reference>
<gene>
    <name evidence="1" type="ORF">UJA718_LOCUS47648</name>
</gene>
<sequence length="71" mass="8301">QWLQAVLYIPTTLNTFELCRRQKVIKSNDDEQEHQFQLCKSVQQLQLLQGTNINLDDFLPVKLPDGRGDMQ</sequence>
<dbReference type="Proteomes" id="UP000663873">
    <property type="component" value="Unassembled WGS sequence"/>
</dbReference>
<evidence type="ECO:0000313" key="1">
    <source>
        <dbReference type="EMBL" id="CAF4948680.1"/>
    </source>
</evidence>
<protein>
    <submittedName>
        <fullName evidence="1">Uncharacterized protein</fullName>
    </submittedName>
</protein>
<comment type="caution">
    <text evidence="1">The sequence shown here is derived from an EMBL/GenBank/DDBJ whole genome shotgun (WGS) entry which is preliminary data.</text>
</comment>
<keyword evidence="2" id="KW-1185">Reference proteome</keyword>
<dbReference type="AlphaFoldDB" id="A0A821XWV3"/>
<feature type="non-terminal residue" evidence="1">
    <location>
        <position position="1"/>
    </location>
</feature>
<proteinExistence type="predicted"/>